<keyword evidence="2" id="KW-1185">Reference proteome</keyword>
<comment type="caution">
    <text evidence="1">The sequence shown here is derived from an EMBL/GenBank/DDBJ whole genome shotgun (WGS) entry which is preliminary data.</text>
</comment>
<evidence type="ECO:0000313" key="1">
    <source>
        <dbReference type="EMBL" id="KAJ4426348.1"/>
    </source>
</evidence>
<dbReference type="EMBL" id="JAJSOF020000040">
    <property type="protein sequence ID" value="KAJ4426348.1"/>
    <property type="molecule type" value="Genomic_DNA"/>
</dbReference>
<evidence type="ECO:0000313" key="2">
    <source>
        <dbReference type="Proteomes" id="UP001148838"/>
    </source>
</evidence>
<organism evidence="1 2">
    <name type="scientific">Periplaneta americana</name>
    <name type="common">American cockroach</name>
    <name type="synonym">Blatta americana</name>
    <dbReference type="NCBI Taxonomy" id="6978"/>
    <lineage>
        <taxon>Eukaryota</taxon>
        <taxon>Metazoa</taxon>
        <taxon>Ecdysozoa</taxon>
        <taxon>Arthropoda</taxon>
        <taxon>Hexapoda</taxon>
        <taxon>Insecta</taxon>
        <taxon>Pterygota</taxon>
        <taxon>Neoptera</taxon>
        <taxon>Polyneoptera</taxon>
        <taxon>Dictyoptera</taxon>
        <taxon>Blattodea</taxon>
        <taxon>Blattoidea</taxon>
        <taxon>Blattidae</taxon>
        <taxon>Blattinae</taxon>
        <taxon>Periplaneta</taxon>
    </lineage>
</organism>
<gene>
    <name evidence="1" type="ORF">ANN_27162</name>
</gene>
<proteinExistence type="predicted"/>
<dbReference type="Proteomes" id="UP001148838">
    <property type="component" value="Unassembled WGS sequence"/>
</dbReference>
<sequence>MRLVMHVVLEINWEVWLHCLRDSVARFSLADDIFTYWQQTFVNKLKDCKKENDSVAHLNAIDLARDRTRNLGIDSIGYARSELEKHQIETAYTDSAVSDLLRCKVGYGPPPNLHLVDMWSFVVSGSAMHQYAISKVQDNREGLELNGLHQLLVYADDVNMLGENPQTIGENTGILLEASKEISLKQLRYRIIQNNEMSIAELSLLLTLIIYRRCQNIQEPQYRHEIRKLMAFSFIPLDNVEDVFGDLYGDFVKLTDYMQHVYATLTRTKESSSTEVSPTSME</sequence>
<accession>A0ABQ8RXE3</accession>
<reference evidence="1 2" key="1">
    <citation type="journal article" date="2022" name="Allergy">
        <title>Genome assembly and annotation of Periplaneta americana reveal a comprehensive cockroach allergen profile.</title>
        <authorList>
            <person name="Wang L."/>
            <person name="Xiong Q."/>
            <person name="Saelim N."/>
            <person name="Wang L."/>
            <person name="Nong W."/>
            <person name="Wan A.T."/>
            <person name="Shi M."/>
            <person name="Liu X."/>
            <person name="Cao Q."/>
            <person name="Hui J.H.L."/>
            <person name="Sookrung N."/>
            <person name="Leung T.F."/>
            <person name="Tungtrongchitr A."/>
            <person name="Tsui S.K.W."/>
        </authorList>
    </citation>
    <scope>NUCLEOTIDE SEQUENCE [LARGE SCALE GENOMIC DNA]</scope>
    <source>
        <strain evidence="1">PWHHKU_190912</strain>
    </source>
</reference>
<protein>
    <submittedName>
        <fullName evidence="1">Uncharacterized protein</fullName>
    </submittedName>
</protein>
<name>A0ABQ8RXE3_PERAM</name>